<protein>
    <submittedName>
        <fullName evidence="1">Uncharacterized protein</fullName>
    </submittedName>
</protein>
<organism evidence="1 2">
    <name type="scientific">Austropuccinia psidii MF-1</name>
    <dbReference type="NCBI Taxonomy" id="1389203"/>
    <lineage>
        <taxon>Eukaryota</taxon>
        <taxon>Fungi</taxon>
        <taxon>Dikarya</taxon>
        <taxon>Basidiomycota</taxon>
        <taxon>Pucciniomycotina</taxon>
        <taxon>Pucciniomycetes</taxon>
        <taxon>Pucciniales</taxon>
        <taxon>Sphaerophragmiaceae</taxon>
        <taxon>Austropuccinia</taxon>
    </lineage>
</organism>
<proteinExistence type="predicted"/>
<comment type="caution">
    <text evidence="1">The sequence shown here is derived from an EMBL/GenBank/DDBJ whole genome shotgun (WGS) entry which is preliminary data.</text>
</comment>
<accession>A0A9Q3HD91</accession>
<gene>
    <name evidence="1" type="ORF">O181_038114</name>
</gene>
<dbReference type="EMBL" id="AVOT02014707">
    <property type="protein sequence ID" value="MBW0498399.1"/>
    <property type="molecule type" value="Genomic_DNA"/>
</dbReference>
<evidence type="ECO:0000313" key="1">
    <source>
        <dbReference type="EMBL" id="MBW0498399.1"/>
    </source>
</evidence>
<reference evidence="1" key="1">
    <citation type="submission" date="2021-03" db="EMBL/GenBank/DDBJ databases">
        <title>Draft genome sequence of rust myrtle Austropuccinia psidii MF-1, a brazilian biotype.</title>
        <authorList>
            <person name="Quecine M.C."/>
            <person name="Pachon D.M.R."/>
            <person name="Bonatelli M.L."/>
            <person name="Correr F.H."/>
            <person name="Franceschini L.M."/>
            <person name="Leite T.F."/>
            <person name="Margarido G.R.A."/>
            <person name="Almeida C.A."/>
            <person name="Ferrarezi J.A."/>
            <person name="Labate C.A."/>
        </authorList>
    </citation>
    <scope>NUCLEOTIDE SEQUENCE</scope>
    <source>
        <strain evidence="1">MF-1</strain>
    </source>
</reference>
<dbReference type="Proteomes" id="UP000765509">
    <property type="component" value="Unassembled WGS sequence"/>
</dbReference>
<evidence type="ECO:0000313" key="2">
    <source>
        <dbReference type="Proteomes" id="UP000765509"/>
    </source>
</evidence>
<keyword evidence="2" id="KW-1185">Reference proteome</keyword>
<dbReference type="AlphaFoldDB" id="A0A9Q3HD91"/>
<sequence>MRQDNINCQMCHMRMSLKAQTHFHTPFNVQVITPHGDTQQFDMLILVYEKTSTPPPGHLTPLPCILSRLNSNTALTTPYAFTPLPLPSLCSRGALLTCLRRCLPSLCASAAAYHPYACVVPSQHASNTTNHPYACVVPSRHASNTANHLYACVVPSRHASDSTYHP</sequence>
<name>A0A9Q3HD91_9BASI</name>